<reference evidence="4" key="1">
    <citation type="submission" date="2020-04" db="EMBL/GenBank/DDBJ databases">
        <authorList>
            <person name="Zhang T."/>
        </authorList>
    </citation>
    <scope>NUCLEOTIDE SEQUENCE</scope>
    <source>
        <strain evidence="4">HKST-UBA03</strain>
    </source>
</reference>
<dbReference type="SMART" id="SM00448">
    <property type="entry name" value="REC"/>
    <property type="match status" value="1"/>
</dbReference>
<dbReference type="PROSITE" id="PS50110">
    <property type="entry name" value="RESPONSE_REGULATORY"/>
    <property type="match status" value="1"/>
</dbReference>
<dbReference type="Gene3D" id="3.40.50.2300">
    <property type="match status" value="1"/>
</dbReference>
<evidence type="ECO:0000256" key="2">
    <source>
        <dbReference type="PROSITE-ProRule" id="PRU00169"/>
    </source>
</evidence>
<feature type="modified residue" description="4-aspartylphosphate" evidence="2">
    <location>
        <position position="58"/>
    </location>
</feature>
<dbReference type="InterPro" id="IPR001789">
    <property type="entry name" value="Sig_transdc_resp-reg_receiver"/>
</dbReference>
<proteinExistence type="predicted"/>
<comment type="caution">
    <text evidence="4">The sequence shown here is derived from an EMBL/GenBank/DDBJ whole genome shotgun (WGS) entry which is preliminary data.</text>
</comment>
<gene>
    <name evidence="4" type="ORF">KC614_00520</name>
</gene>
<dbReference type="InterPro" id="IPR011006">
    <property type="entry name" value="CheY-like_superfamily"/>
</dbReference>
<dbReference type="InterPro" id="IPR050595">
    <property type="entry name" value="Bact_response_regulator"/>
</dbReference>
<dbReference type="CDD" id="cd17574">
    <property type="entry name" value="REC_OmpR"/>
    <property type="match status" value="1"/>
</dbReference>
<evidence type="ECO:0000313" key="5">
    <source>
        <dbReference type="Proteomes" id="UP000751518"/>
    </source>
</evidence>
<evidence type="ECO:0000256" key="1">
    <source>
        <dbReference type="ARBA" id="ARBA00022553"/>
    </source>
</evidence>
<keyword evidence="1 2" id="KW-0597">Phosphoprotein</keyword>
<name>A0A955LJM1_UNCKA</name>
<reference evidence="4" key="2">
    <citation type="journal article" date="2021" name="Microbiome">
        <title>Successional dynamics and alternative stable states in a saline activated sludge microbial community over 9 years.</title>
        <authorList>
            <person name="Wang Y."/>
            <person name="Ye J."/>
            <person name="Ju F."/>
            <person name="Liu L."/>
            <person name="Boyd J.A."/>
            <person name="Deng Y."/>
            <person name="Parks D.H."/>
            <person name="Jiang X."/>
            <person name="Yin X."/>
            <person name="Woodcroft B.J."/>
            <person name="Tyson G.W."/>
            <person name="Hugenholtz P."/>
            <person name="Polz M.F."/>
            <person name="Zhang T."/>
        </authorList>
    </citation>
    <scope>NUCLEOTIDE SEQUENCE</scope>
    <source>
        <strain evidence="4">HKST-UBA03</strain>
    </source>
</reference>
<dbReference type="Pfam" id="PF00072">
    <property type="entry name" value="Response_reg"/>
    <property type="match status" value="1"/>
</dbReference>
<sequence length="126" mass="13920">MTEKSNHKKIMVVEDDSSVSLALATKLGVLGYNVESVDSGEKAIEKANEFVPDLIVLDLLLPVKDGYAILRELRESEDFKETPVIVASNLDQPENIQRAMLMGATDYFVKSQSPLKEIVAKIVTLL</sequence>
<dbReference type="SUPFAM" id="SSF52172">
    <property type="entry name" value="CheY-like"/>
    <property type="match status" value="1"/>
</dbReference>
<organism evidence="4 5">
    <name type="scientific">candidate division WWE3 bacterium</name>
    <dbReference type="NCBI Taxonomy" id="2053526"/>
    <lineage>
        <taxon>Bacteria</taxon>
        <taxon>Katanobacteria</taxon>
    </lineage>
</organism>
<dbReference type="PANTHER" id="PTHR44591">
    <property type="entry name" value="STRESS RESPONSE REGULATOR PROTEIN 1"/>
    <property type="match status" value="1"/>
</dbReference>
<dbReference type="EMBL" id="JAGQKZ010000002">
    <property type="protein sequence ID" value="MCA9391673.1"/>
    <property type="molecule type" value="Genomic_DNA"/>
</dbReference>
<evidence type="ECO:0000259" key="3">
    <source>
        <dbReference type="PROSITE" id="PS50110"/>
    </source>
</evidence>
<feature type="domain" description="Response regulatory" evidence="3">
    <location>
        <begin position="9"/>
        <end position="125"/>
    </location>
</feature>
<accession>A0A955LJM1</accession>
<dbReference type="GO" id="GO:0000160">
    <property type="term" value="P:phosphorelay signal transduction system"/>
    <property type="evidence" value="ECO:0007669"/>
    <property type="project" value="InterPro"/>
</dbReference>
<dbReference type="AlphaFoldDB" id="A0A955LJM1"/>
<evidence type="ECO:0000313" key="4">
    <source>
        <dbReference type="EMBL" id="MCA9391673.1"/>
    </source>
</evidence>
<protein>
    <submittedName>
        <fullName evidence="4">Response regulator</fullName>
    </submittedName>
</protein>
<dbReference type="PANTHER" id="PTHR44591:SF23">
    <property type="entry name" value="CHEY SUBFAMILY"/>
    <property type="match status" value="1"/>
</dbReference>
<dbReference type="Proteomes" id="UP000751518">
    <property type="component" value="Unassembled WGS sequence"/>
</dbReference>